<reference evidence="4 5" key="1">
    <citation type="journal article" date="2014" name="PLoS Genet.">
        <title>Phylogenetically driven sequencing of extremely halophilic archaea reveals strategies for static and dynamic osmo-response.</title>
        <authorList>
            <person name="Becker E.A."/>
            <person name="Seitzer P.M."/>
            <person name="Tritt A."/>
            <person name="Larsen D."/>
            <person name="Krusor M."/>
            <person name="Yao A.I."/>
            <person name="Wu D."/>
            <person name="Madern D."/>
            <person name="Eisen J.A."/>
            <person name="Darling A.E."/>
            <person name="Facciotti M.T."/>
        </authorList>
    </citation>
    <scope>NUCLEOTIDE SEQUENCE [LARGE SCALE GENOMIC DNA]</scope>
    <source>
        <strain evidence="4 5">DSM 5350</strain>
    </source>
</reference>
<proteinExistence type="predicted"/>
<keyword evidence="2" id="KW-1133">Transmembrane helix</keyword>
<gene>
    <name evidence="4" type="ORF">C449_07745</name>
</gene>
<sequence length="302" mass="33562">MATTRESGQVLSQLQSMDSYDFEHLVADLWEQQGWDTEVSQASSDAGIDVIATKENPYPQKKLIQAKRYGPNTTVGSPDMQQYYSLKEQEDNVDSVVIVTSNEFTYDAEERAQELNVKTVNGDEMVELIDRLNSYDLLDQYDTSDVISGTASPTVNEAQSEDKSTDEGFWAGISNDSYYRFIQLGTAVWTFGFILGIAGYSGSGGTLDGIFGLVSIITWVVMPPGLYYEAQRVAGETDWTPYKTLYAATAVIPFLNALIGGIYLYRRKNAYERARPQGIEESGSFSVESADDSRESITERSE</sequence>
<protein>
    <submittedName>
        <fullName evidence="4">Restriction endonuclease</fullName>
    </submittedName>
</protein>
<organism evidence="4 5">
    <name type="scientific">Halococcus saccharolyticus DSM 5350</name>
    <dbReference type="NCBI Taxonomy" id="1227455"/>
    <lineage>
        <taxon>Archaea</taxon>
        <taxon>Methanobacteriati</taxon>
        <taxon>Methanobacteriota</taxon>
        <taxon>Stenosarchaea group</taxon>
        <taxon>Halobacteria</taxon>
        <taxon>Halobacteriales</taxon>
        <taxon>Halococcaceae</taxon>
        <taxon>Halococcus</taxon>
    </lineage>
</organism>
<evidence type="ECO:0000256" key="1">
    <source>
        <dbReference type="SAM" id="MobiDB-lite"/>
    </source>
</evidence>
<keyword evidence="2" id="KW-0812">Transmembrane</keyword>
<dbReference type="GO" id="GO:0015666">
    <property type="term" value="F:restriction endodeoxyribonuclease activity"/>
    <property type="evidence" value="ECO:0007669"/>
    <property type="project" value="TreeGrafter"/>
</dbReference>
<keyword evidence="4" id="KW-0378">Hydrolase</keyword>
<feature type="transmembrane region" description="Helical" evidence="2">
    <location>
        <begin position="246"/>
        <end position="265"/>
    </location>
</feature>
<dbReference type="OrthoDB" id="141004at2157"/>
<evidence type="ECO:0000256" key="2">
    <source>
        <dbReference type="SAM" id="Phobius"/>
    </source>
</evidence>
<dbReference type="InParanoid" id="M0MIK7"/>
<dbReference type="RefSeq" id="WP_006077401.1">
    <property type="nucleotide sequence ID" value="NZ_AOMD01000018.1"/>
</dbReference>
<dbReference type="GO" id="GO:0009307">
    <property type="term" value="P:DNA restriction-modification system"/>
    <property type="evidence" value="ECO:0007669"/>
    <property type="project" value="InterPro"/>
</dbReference>
<evidence type="ECO:0000259" key="3">
    <source>
        <dbReference type="Pfam" id="PF04471"/>
    </source>
</evidence>
<evidence type="ECO:0000313" key="5">
    <source>
        <dbReference type="Proteomes" id="UP000011669"/>
    </source>
</evidence>
<name>M0MIK7_9EURY</name>
<accession>M0MIK7</accession>
<keyword evidence="2" id="KW-0472">Membrane</keyword>
<dbReference type="InterPro" id="IPR011856">
    <property type="entry name" value="tRNA_endonuc-like_dom_sf"/>
</dbReference>
<dbReference type="PANTHER" id="PTHR30015:SF7">
    <property type="entry name" value="TYPE IV METHYL-DIRECTED RESTRICTION ENZYME ECOKMRR"/>
    <property type="match status" value="1"/>
</dbReference>
<dbReference type="STRING" id="1227455.C449_07745"/>
<dbReference type="InterPro" id="IPR011335">
    <property type="entry name" value="Restrct_endonuc-II-like"/>
</dbReference>
<keyword evidence="4" id="KW-0540">Nuclease</keyword>
<dbReference type="InterPro" id="IPR007560">
    <property type="entry name" value="Restrct_endonuc_IV_Mrr"/>
</dbReference>
<feature type="region of interest" description="Disordered" evidence="1">
    <location>
        <begin position="282"/>
        <end position="302"/>
    </location>
</feature>
<dbReference type="GO" id="GO:0003677">
    <property type="term" value="F:DNA binding"/>
    <property type="evidence" value="ECO:0007669"/>
    <property type="project" value="InterPro"/>
</dbReference>
<dbReference type="SUPFAM" id="SSF52980">
    <property type="entry name" value="Restriction endonuclease-like"/>
    <property type="match status" value="1"/>
</dbReference>
<dbReference type="AlphaFoldDB" id="M0MIK7"/>
<evidence type="ECO:0000313" key="4">
    <source>
        <dbReference type="EMBL" id="EMA45496.1"/>
    </source>
</evidence>
<dbReference type="InterPro" id="IPR052906">
    <property type="entry name" value="Type_IV_Methyl-Rstrct_Enzyme"/>
</dbReference>
<comment type="caution">
    <text evidence="4">The sequence shown here is derived from an EMBL/GenBank/DDBJ whole genome shotgun (WGS) entry which is preliminary data.</text>
</comment>
<dbReference type="PANTHER" id="PTHR30015">
    <property type="entry name" value="MRR RESTRICTION SYSTEM PROTEIN"/>
    <property type="match status" value="1"/>
</dbReference>
<feature type="domain" description="Restriction endonuclease type IV Mrr" evidence="3">
    <location>
        <begin position="14"/>
        <end position="129"/>
    </location>
</feature>
<feature type="transmembrane region" description="Helical" evidence="2">
    <location>
        <begin position="207"/>
        <end position="226"/>
    </location>
</feature>
<feature type="compositionally biased region" description="Basic and acidic residues" evidence="1">
    <location>
        <begin position="291"/>
        <end position="302"/>
    </location>
</feature>
<dbReference type="EMBL" id="AOMD01000018">
    <property type="protein sequence ID" value="EMA45496.1"/>
    <property type="molecule type" value="Genomic_DNA"/>
</dbReference>
<keyword evidence="4" id="KW-0255">Endonuclease</keyword>
<keyword evidence="5" id="KW-1185">Reference proteome</keyword>
<feature type="transmembrane region" description="Helical" evidence="2">
    <location>
        <begin position="181"/>
        <end position="200"/>
    </location>
</feature>
<dbReference type="Pfam" id="PF04471">
    <property type="entry name" value="Mrr_cat"/>
    <property type="match status" value="1"/>
</dbReference>
<dbReference type="Gene3D" id="3.40.1350.10">
    <property type="match status" value="1"/>
</dbReference>
<dbReference type="Proteomes" id="UP000011669">
    <property type="component" value="Unassembled WGS sequence"/>
</dbReference>